<sequence>MAVVINEMEVVSEPPPATPPGGGKGEEKAPASGVQRAHELGRGLERHRERMERVRAH</sequence>
<dbReference type="RefSeq" id="WP_014395680.1">
    <property type="nucleotide sequence ID" value="NC_017030.1"/>
</dbReference>
<reference evidence="3" key="2">
    <citation type="submission" date="2012-03" db="EMBL/GenBank/DDBJ databases">
        <title>Genome sequence of the fruiting myxobacterium Corallococcus coralloides DSM 2259.</title>
        <authorList>
            <person name="Huntley S."/>
            <person name="Zhang Y."/>
            <person name="Treuner-Lange A."/>
            <person name="Sensen C.W."/>
            <person name="Sogaard-Andersen L."/>
        </authorList>
    </citation>
    <scope>NUCLEOTIDE SEQUENCE [LARGE SCALE GENOMIC DNA]</scope>
    <source>
        <strain evidence="3">ATCC 25202 / DSM 2259 / NBRC 100086 / M2</strain>
    </source>
</reference>
<protein>
    <submittedName>
        <fullName evidence="2">Uncharacterized protein</fullName>
    </submittedName>
</protein>
<feature type="compositionally biased region" description="Basic and acidic residues" evidence="1">
    <location>
        <begin position="36"/>
        <end position="57"/>
    </location>
</feature>
<organism evidence="2 3">
    <name type="scientific">Corallococcus coralloides (strain ATCC 25202 / DSM 2259 / NBRC 100086 / M2)</name>
    <name type="common">Myxococcus coralloides</name>
    <dbReference type="NCBI Taxonomy" id="1144275"/>
    <lineage>
        <taxon>Bacteria</taxon>
        <taxon>Pseudomonadati</taxon>
        <taxon>Myxococcota</taxon>
        <taxon>Myxococcia</taxon>
        <taxon>Myxococcales</taxon>
        <taxon>Cystobacterineae</taxon>
        <taxon>Myxococcaceae</taxon>
        <taxon>Corallococcus</taxon>
    </lineage>
</organism>
<evidence type="ECO:0000313" key="3">
    <source>
        <dbReference type="Proteomes" id="UP000007587"/>
    </source>
</evidence>
<dbReference type="KEGG" id="ccx:COCOR_02860"/>
<dbReference type="STRING" id="1144275.COCOR_02860"/>
<keyword evidence="3" id="KW-1185">Reference proteome</keyword>
<feature type="region of interest" description="Disordered" evidence="1">
    <location>
        <begin position="1"/>
        <end position="57"/>
    </location>
</feature>
<dbReference type="Proteomes" id="UP000007587">
    <property type="component" value="Chromosome"/>
</dbReference>
<proteinExistence type="predicted"/>
<dbReference type="AlphaFoldDB" id="H8MX68"/>
<evidence type="ECO:0000256" key="1">
    <source>
        <dbReference type="SAM" id="MobiDB-lite"/>
    </source>
</evidence>
<gene>
    <name evidence="2" type="ordered locus">COCOR_02860</name>
</gene>
<dbReference type="EMBL" id="CP003389">
    <property type="protein sequence ID" value="AFE04876.1"/>
    <property type="molecule type" value="Genomic_DNA"/>
</dbReference>
<dbReference type="HOGENOM" id="CLU_2988931_0_0_7"/>
<accession>H8MX68</accession>
<dbReference type="InParanoid" id="H8MX68"/>
<name>H8MX68_CORCM</name>
<evidence type="ECO:0000313" key="2">
    <source>
        <dbReference type="EMBL" id="AFE04876.1"/>
    </source>
</evidence>
<reference evidence="2 3" key="1">
    <citation type="journal article" date="2012" name="J. Bacteriol.">
        <title>Complete Genome Sequence of the Fruiting Myxobacterium Corallococcus coralloides DSM 2259.</title>
        <authorList>
            <person name="Huntley S."/>
            <person name="Zhang Y."/>
            <person name="Treuner-Lange A."/>
            <person name="Kneip S."/>
            <person name="Sensen C.W."/>
            <person name="Sogaard-Andersen L."/>
        </authorList>
    </citation>
    <scope>NUCLEOTIDE SEQUENCE [LARGE SCALE GENOMIC DNA]</scope>
    <source>
        <strain evidence="3">ATCC 25202 / DSM 2259 / NBRC 100086 / M2</strain>
    </source>
</reference>